<evidence type="ECO:0000259" key="4">
    <source>
        <dbReference type="PROSITE" id="PS50883"/>
    </source>
</evidence>
<proteinExistence type="predicted"/>
<dbReference type="InterPro" id="IPR035919">
    <property type="entry name" value="EAL_sf"/>
</dbReference>
<dbReference type="PROSITE" id="PS50112">
    <property type="entry name" value="PAS"/>
    <property type="match status" value="1"/>
</dbReference>
<dbReference type="InterPro" id="IPR035965">
    <property type="entry name" value="PAS-like_dom_sf"/>
</dbReference>
<dbReference type="InterPro" id="IPR001633">
    <property type="entry name" value="EAL_dom"/>
</dbReference>
<name>A0A927H199_9BACL</name>
<evidence type="ECO:0000313" key="8">
    <source>
        <dbReference type="Proteomes" id="UP000639396"/>
    </source>
</evidence>
<dbReference type="SMART" id="SM00091">
    <property type="entry name" value="PAS"/>
    <property type="match status" value="1"/>
</dbReference>
<feature type="domain" description="MHYT" evidence="6">
    <location>
        <begin position="8"/>
        <end position="203"/>
    </location>
</feature>
<feature type="transmembrane region" description="Helical" evidence="1">
    <location>
        <begin position="12"/>
        <end position="32"/>
    </location>
</feature>
<dbReference type="CDD" id="cd01948">
    <property type="entry name" value="EAL"/>
    <property type="match status" value="1"/>
</dbReference>
<dbReference type="InterPro" id="IPR000700">
    <property type="entry name" value="PAS-assoc_C"/>
</dbReference>
<dbReference type="InterPro" id="IPR000160">
    <property type="entry name" value="GGDEF_dom"/>
</dbReference>
<organism evidence="7 8">
    <name type="scientific">Paenibacillus oceani</name>
    <dbReference type="NCBI Taxonomy" id="2772510"/>
    <lineage>
        <taxon>Bacteria</taxon>
        <taxon>Bacillati</taxon>
        <taxon>Bacillota</taxon>
        <taxon>Bacilli</taxon>
        <taxon>Bacillales</taxon>
        <taxon>Paenibacillaceae</taxon>
        <taxon>Paenibacillus</taxon>
    </lineage>
</organism>
<dbReference type="EMBL" id="JACXJA010000030">
    <property type="protein sequence ID" value="MBD2864545.1"/>
    <property type="molecule type" value="Genomic_DNA"/>
</dbReference>
<dbReference type="PANTHER" id="PTHR44757:SF2">
    <property type="entry name" value="BIOFILM ARCHITECTURE MAINTENANCE PROTEIN MBAA"/>
    <property type="match status" value="1"/>
</dbReference>
<dbReference type="NCBIfam" id="TIGR00229">
    <property type="entry name" value="sensory_box"/>
    <property type="match status" value="1"/>
</dbReference>
<dbReference type="Proteomes" id="UP000639396">
    <property type="component" value="Unassembled WGS sequence"/>
</dbReference>
<dbReference type="InterPro" id="IPR052155">
    <property type="entry name" value="Biofilm_reg_signaling"/>
</dbReference>
<dbReference type="InterPro" id="IPR005330">
    <property type="entry name" value="MHYT_dom"/>
</dbReference>
<dbReference type="PROSITE" id="PS50924">
    <property type="entry name" value="MHYT"/>
    <property type="match status" value="1"/>
</dbReference>
<dbReference type="CDD" id="cd00130">
    <property type="entry name" value="PAS"/>
    <property type="match status" value="1"/>
</dbReference>
<keyword evidence="1" id="KW-1133">Transmembrane helix</keyword>
<dbReference type="PANTHER" id="PTHR44757">
    <property type="entry name" value="DIGUANYLATE CYCLASE DGCP"/>
    <property type="match status" value="1"/>
</dbReference>
<dbReference type="CDD" id="cd01949">
    <property type="entry name" value="GGDEF"/>
    <property type="match status" value="1"/>
</dbReference>
<evidence type="ECO:0000313" key="7">
    <source>
        <dbReference type="EMBL" id="MBD2864545.1"/>
    </source>
</evidence>
<reference evidence="7" key="1">
    <citation type="submission" date="2020-09" db="EMBL/GenBank/DDBJ databases">
        <title>A novel bacterium of genus Paenibacillus, isolated from South China Sea.</title>
        <authorList>
            <person name="Huang H."/>
            <person name="Mo K."/>
            <person name="Hu Y."/>
        </authorList>
    </citation>
    <scope>NUCLEOTIDE SEQUENCE</scope>
    <source>
        <strain evidence="7">IB182363</strain>
    </source>
</reference>
<comment type="caution">
    <text evidence="7">The sequence shown here is derived from an EMBL/GenBank/DDBJ whole genome shotgun (WGS) entry which is preliminary data.</text>
</comment>
<feature type="transmembrane region" description="Helical" evidence="1">
    <location>
        <begin position="179"/>
        <end position="201"/>
    </location>
</feature>
<dbReference type="Gene3D" id="3.30.450.20">
    <property type="entry name" value="PAS domain"/>
    <property type="match status" value="1"/>
</dbReference>
<dbReference type="FunFam" id="3.20.20.450:FF:000001">
    <property type="entry name" value="Cyclic di-GMP phosphodiesterase yahA"/>
    <property type="match status" value="1"/>
</dbReference>
<dbReference type="SUPFAM" id="SSF55785">
    <property type="entry name" value="PYP-like sensor domain (PAS domain)"/>
    <property type="match status" value="1"/>
</dbReference>
<accession>A0A927H199</accession>
<sequence>MEQLGGQYHHGLMALSYLVAVLASYTALDLAGRITAARGPARRLWLSCGAFAMGSGIWSMHFIGMLAFHLPVPVRYDYGVVFASYLLAVLASGIALYIVSRKEMPLPGLLAGGVLMGAGVSSMHYIGMSAMQLHEIVLTYNAALWWLSVAIAITASIGALSLSLYFRIPRSRYYVYGKWGGGVIMGAGIVGMHYTGMLAARFHAESPTLHTAADNGMSVPFLAYGIALVTLFVLSFVLIAAVFDKRLATAAEQLAESEHHFRSLFDYNSDGVFSMDHSGVLISVNPAVERLTGLPSSRFIGRHLTEISGVNPEQAMYHFNRTLGGVSQSYEIAYSREDGRAVDLLVHMVPLSARGRVTGAYCLARDITESKRTERRMHHLAYYDELTGLPNRRSFMDALEACLDSGRSAQESVALFCLNLDRFKSFSQTAGHKVGDQLLQSFAERLRGVTGGCDFIPARMGGDEFAYMAVLRTEGEAAEIASKMNHPDTPVVIGGLEFHLSASIGYALYPKDGTDGESLLQKAQTALDSAKRRGGNRAYAYDAAMEAAANRKLEIESGLRKAIERGELDVHYQPQVELKSGALVGAEALVRWKHPVQGYVPPSVFIPVAEETGLIKPIGEWVLRSACMQAKAWQAAGYEPITVSVNLSNRQFEEQHLPETVGAVLSECGLEPNYLELEITESMAMDVTRTIQALQGLKKLGIGIGIDDFGTGYSSLSYLKRFPIDKIKIDQSFVRDIANANDDNDTAIVSAIIAIARHLQLKVVAEGVETQEQFDYLRREQCDMLQGYYFSPPVPADRFERLLREYGSRKAAM</sequence>
<keyword evidence="1" id="KW-0472">Membrane</keyword>
<dbReference type="Pfam" id="PF03707">
    <property type="entry name" value="MHYT"/>
    <property type="match status" value="3"/>
</dbReference>
<feature type="transmembrane region" description="Helical" evidence="1">
    <location>
        <begin position="80"/>
        <end position="99"/>
    </location>
</feature>
<feature type="domain" description="PAC" evidence="3">
    <location>
        <begin position="328"/>
        <end position="379"/>
    </location>
</feature>
<dbReference type="SUPFAM" id="SSF141868">
    <property type="entry name" value="EAL domain-like"/>
    <property type="match status" value="1"/>
</dbReference>
<evidence type="ECO:0000259" key="5">
    <source>
        <dbReference type="PROSITE" id="PS50887"/>
    </source>
</evidence>
<feature type="domain" description="GGDEF" evidence="5">
    <location>
        <begin position="411"/>
        <end position="543"/>
    </location>
</feature>
<dbReference type="Gene3D" id="3.30.70.270">
    <property type="match status" value="1"/>
</dbReference>
<dbReference type="InterPro" id="IPR043128">
    <property type="entry name" value="Rev_trsase/Diguanyl_cyclase"/>
</dbReference>
<feature type="domain" description="PAS" evidence="2">
    <location>
        <begin position="257"/>
        <end position="313"/>
    </location>
</feature>
<dbReference type="InterPro" id="IPR029787">
    <property type="entry name" value="Nucleotide_cyclase"/>
</dbReference>
<dbReference type="PROSITE" id="PS50887">
    <property type="entry name" value="GGDEF"/>
    <property type="match status" value="1"/>
</dbReference>
<evidence type="ECO:0000256" key="1">
    <source>
        <dbReference type="PROSITE-ProRule" id="PRU00244"/>
    </source>
</evidence>
<dbReference type="InterPro" id="IPR000014">
    <property type="entry name" value="PAS"/>
</dbReference>
<dbReference type="PROSITE" id="PS50113">
    <property type="entry name" value="PAC"/>
    <property type="match status" value="1"/>
</dbReference>
<dbReference type="Pfam" id="PF00990">
    <property type="entry name" value="GGDEF"/>
    <property type="match status" value="1"/>
</dbReference>
<evidence type="ECO:0000259" key="2">
    <source>
        <dbReference type="PROSITE" id="PS50112"/>
    </source>
</evidence>
<dbReference type="Pfam" id="PF13426">
    <property type="entry name" value="PAS_9"/>
    <property type="match status" value="1"/>
</dbReference>
<gene>
    <name evidence="7" type="ORF">IDH45_21375</name>
</gene>
<dbReference type="RefSeq" id="WP_190930167.1">
    <property type="nucleotide sequence ID" value="NZ_JACXJA010000030.1"/>
</dbReference>
<dbReference type="Pfam" id="PF00563">
    <property type="entry name" value="EAL"/>
    <property type="match status" value="1"/>
</dbReference>
<keyword evidence="8" id="KW-1185">Reference proteome</keyword>
<dbReference type="SUPFAM" id="SSF55073">
    <property type="entry name" value="Nucleotide cyclase"/>
    <property type="match status" value="1"/>
</dbReference>
<dbReference type="SMART" id="SM00267">
    <property type="entry name" value="GGDEF"/>
    <property type="match status" value="1"/>
</dbReference>
<evidence type="ECO:0000259" key="6">
    <source>
        <dbReference type="PROSITE" id="PS50924"/>
    </source>
</evidence>
<keyword evidence="1" id="KW-0812">Transmembrane</keyword>
<dbReference type="SMART" id="SM00052">
    <property type="entry name" value="EAL"/>
    <property type="match status" value="1"/>
</dbReference>
<feature type="domain" description="EAL" evidence="4">
    <location>
        <begin position="552"/>
        <end position="807"/>
    </location>
</feature>
<feature type="transmembrane region" description="Helical" evidence="1">
    <location>
        <begin position="44"/>
        <end position="68"/>
    </location>
</feature>
<feature type="transmembrane region" description="Helical" evidence="1">
    <location>
        <begin position="221"/>
        <end position="243"/>
    </location>
</feature>
<dbReference type="AlphaFoldDB" id="A0A927H199"/>
<dbReference type="GO" id="GO:0016020">
    <property type="term" value="C:membrane"/>
    <property type="evidence" value="ECO:0007669"/>
    <property type="project" value="UniProtKB-UniRule"/>
</dbReference>
<feature type="transmembrane region" description="Helical" evidence="1">
    <location>
        <begin position="106"/>
        <end position="126"/>
    </location>
</feature>
<dbReference type="NCBIfam" id="TIGR00254">
    <property type="entry name" value="GGDEF"/>
    <property type="match status" value="1"/>
</dbReference>
<protein>
    <submittedName>
        <fullName evidence="7">EAL domain-containing protein</fullName>
    </submittedName>
</protein>
<dbReference type="PROSITE" id="PS50883">
    <property type="entry name" value="EAL"/>
    <property type="match status" value="1"/>
</dbReference>
<feature type="transmembrane region" description="Helical" evidence="1">
    <location>
        <begin position="146"/>
        <end position="167"/>
    </location>
</feature>
<dbReference type="Gene3D" id="3.20.20.450">
    <property type="entry name" value="EAL domain"/>
    <property type="match status" value="1"/>
</dbReference>
<evidence type="ECO:0000259" key="3">
    <source>
        <dbReference type="PROSITE" id="PS50113"/>
    </source>
</evidence>